<accession>A0A1G7WKN3</accession>
<keyword evidence="5" id="KW-1185">Reference proteome</keyword>
<dbReference type="Pfam" id="PF00072">
    <property type="entry name" value="Response_reg"/>
    <property type="match status" value="1"/>
</dbReference>
<dbReference type="InterPro" id="IPR011006">
    <property type="entry name" value="CheY-like_superfamily"/>
</dbReference>
<gene>
    <name evidence="4" type="ORF">SAMN05421742_102238</name>
</gene>
<dbReference type="GO" id="GO:0000160">
    <property type="term" value="P:phosphorelay signal transduction system"/>
    <property type="evidence" value="ECO:0007669"/>
    <property type="project" value="InterPro"/>
</dbReference>
<name>A0A1G7WKN3_9PROT</name>
<feature type="domain" description="Response regulatory" evidence="3">
    <location>
        <begin position="29"/>
        <end position="148"/>
    </location>
</feature>
<proteinExistence type="predicted"/>
<dbReference type="PANTHER" id="PTHR43228">
    <property type="entry name" value="TWO-COMPONENT RESPONSE REGULATOR"/>
    <property type="match status" value="1"/>
</dbReference>
<keyword evidence="1" id="KW-0597">Phosphoprotein</keyword>
<reference evidence="5" key="1">
    <citation type="submission" date="2016-10" db="EMBL/GenBank/DDBJ databases">
        <authorList>
            <person name="Varghese N."/>
            <person name="Submissions S."/>
        </authorList>
    </citation>
    <scope>NUCLEOTIDE SEQUENCE [LARGE SCALE GENOMIC DNA]</scope>
    <source>
        <strain evidence="5">930I</strain>
    </source>
</reference>
<feature type="region of interest" description="Disordered" evidence="2">
    <location>
        <begin position="165"/>
        <end position="185"/>
    </location>
</feature>
<dbReference type="EMBL" id="FNCV01000002">
    <property type="protein sequence ID" value="SDG72565.1"/>
    <property type="molecule type" value="Genomic_DNA"/>
</dbReference>
<dbReference type="InterPro" id="IPR052048">
    <property type="entry name" value="ST_Response_Regulator"/>
</dbReference>
<dbReference type="InterPro" id="IPR001789">
    <property type="entry name" value="Sig_transdc_resp-reg_receiver"/>
</dbReference>
<dbReference type="Gene3D" id="3.40.50.2300">
    <property type="match status" value="1"/>
</dbReference>
<evidence type="ECO:0000313" key="5">
    <source>
        <dbReference type="Proteomes" id="UP000217076"/>
    </source>
</evidence>
<dbReference type="RefSeq" id="WP_245689234.1">
    <property type="nucleotide sequence ID" value="NZ_FNCV01000002.1"/>
</dbReference>
<evidence type="ECO:0000259" key="3">
    <source>
        <dbReference type="PROSITE" id="PS50110"/>
    </source>
</evidence>
<dbReference type="SUPFAM" id="SSF52172">
    <property type="entry name" value="CheY-like"/>
    <property type="match status" value="1"/>
</dbReference>
<sequence>MQASAQFMPPAPTGRSLMRRPDFDPTLLRVLVAEDNPHFRRLIRTVLTGLAIDQVTEAGNGAEALKLVQTRHFDLGIVDFRMEPVDGIAFTRQVRTDPDSANPYLPIIMVTAHGDPKLIATARNAGVSEFLVKPISAKSLLARLVAVVEHPRAFIRTASYFGPDRRRRQQPFDGSEKRQAPTTPD</sequence>
<organism evidence="4 5">
    <name type="scientific">Roseospirillum parvum</name>
    <dbReference type="NCBI Taxonomy" id="83401"/>
    <lineage>
        <taxon>Bacteria</taxon>
        <taxon>Pseudomonadati</taxon>
        <taxon>Pseudomonadota</taxon>
        <taxon>Alphaproteobacteria</taxon>
        <taxon>Rhodospirillales</taxon>
        <taxon>Rhodospirillaceae</taxon>
        <taxon>Roseospirillum</taxon>
    </lineage>
</organism>
<dbReference type="Proteomes" id="UP000217076">
    <property type="component" value="Unassembled WGS sequence"/>
</dbReference>
<protein>
    <submittedName>
        <fullName evidence="4">Response regulator receiver domain-containing protein</fullName>
    </submittedName>
</protein>
<dbReference type="STRING" id="83401.SAMN05421742_102238"/>
<evidence type="ECO:0000256" key="2">
    <source>
        <dbReference type="SAM" id="MobiDB-lite"/>
    </source>
</evidence>
<feature type="modified residue" description="4-aspartylphosphate" evidence="1">
    <location>
        <position position="79"/>
    </location>
</feature>
<dbReference type="PANTHER" id="PTHR43228:SF1">
    <property type="entry name" value="TWO-COMPONENT RESPONSE REGULATOR ARR22"/>
    <property type="match status" value="1"/>
</dbReference>
<evidence type="ECO:0000256" key="1">
    <source>
        <dbReference type="PROSITE-ProRule" id="PRU00169"/>
    </source>
</evidence>
<evidence type="ECO:0000313" key="4">
    <source>
        <dbReference type="EMBL" id="SDG72565.1"/>
    </source>
</evidence>
<dbReference type="CDD" id="cd17546">
    <property type="entry name" value="REC_hyHK_CKI1_RcsC-like"/>
    <property type="match status" value="1"/>
</dbReference>
<dbReference type="SMART" id="SM00448">
    <property type="entry name" value="REC"/>
    <property type="match status" value="1"/>
</dbReference>
<dbReference type="AlphaFoldDB" id="A0A1G7WKN3"/>
<dbReference type="PROSITE" id="PS50110">
    <property type="entry name" value="RESPONSE_REGULATORY"/>
    <property type="match status" value="1"/>
</dbReference>